<reference evidence="2" key="1">
    <citation type="submission" date="2025-08" db="UniProtKB">
        <authorList>
            <consortium name="RefSeq"/>
        </authorList>
    </citation>
    <scope>IDENTIFICATION</scope>
    <source>
        <tissue evidence="2">Whole organism</tissue>
    </source>
</reference>
<dbReference type="GeneID" id="127751223"/>
<evidence type="ECO:0000313" key="2">
    <source>
        <dbReference type="RefSeq" id="XP_052130340.1"/>
    </source>
</evidence>
<name>A0A9C6X6Y1_FRAOC</name>
<keyword evidence="1" id="KW-1185">Reference proteome</keyword>
<dbReference type="OrthoDB" id="8192078at2759"/>
<organism evidence="1 2">
    <name type="scientific">Frankliniella occidentalis</name>
    <name type="common">Western flower thrips</name>
    <name type="synonym">Euthrips occidentalis</name>
    <dbReference type="NCBI Taxonomy" id="133901"/>
    <lineage>
        <taxon>Eukaryota</taxon>
        <taxon>Metazoa</taxon>
        <taxon>Ecdysozoa</taxon>
        <taxon>Arthropoda</taxon>
        <taxon>Hexapoda</taxon>
        <taxon>Insecta</taxon>
        <taxon>Pterygota</taxon>
        <taxon>Neoptera</taxon>
        <taxon>Paraneoptera</taxon>
        <taxon>Thysanoptera</taxon>
        <taxon>Terebrantia</taxon>
        <taxon>Thripoidea</taxon>
        <taxon>Thripidae</taxon>
        <taxon>Frankliniella</taxon>
    </lineage>
</organism>
<dbReference type="AlphaFoldDB" id="A0A9C6X6Y1"/>
<dbReference type="RefSeq" id="XP_052130340.1">
    <property type="nucleotide sequence ID" value="XM_052274380.1"/>
</dbReference>
<sequence length="419" mass="48347">MRRKRKRKTGLIKNMFIENSVLYNPIISYIEKLVTHPDFEKVTDPSLFDPNEDVLDSFTKGERFKKSKFFKKFPRALRIQLYYDEFDPCDAIATKADFICLVALCNANTIKDVGIDIVMQPILNDLKKLEKGIRLKSGLIIHGSSISVNGDNLGTHCICGFKEGFTANHTCHHCMVDQDQLHTMTREKKDLLRTSEQYDKQVAEMSAASSKKKREELSTKFGVNRGCSLNELQTFKVIGSVVAETMHDLNEGCLNVQVRYLFSHLMSGEKPIMTLDWLNEVLADFDYEYSEISSKSSLIRKSHVEGKESKLHQNSSQMCQLAMTIPLILGPHVPDDDLHWENFLLLIQICKMVYSPEIHRHEIDELSDVIELYLSGFQKLYRELIPKQHFLVHYPRLLLENGALTLYNCMRMEAFHRQC</sequence>
<proteinExistence type="predicted"/>
<gene>
    <name evidence="2" type="primary">LOC127751223</name>
</gene>
<evidence type="ECO:0000313" key="1">
    <source>
        <dbReference type="Proteomes" id="UP000504606"/>
    </source>
</evidence>
<dbReference type="Proteomes" id="UP000504606">
    <property type="component" value="Unplaced"/>
</dbReference>
<dbReference type="KEGG" id="foc:127751223"/>
<protein>
    <submittedName>
        <fullName evidence="2">Uncharacterized protein LOC127751223</fullName>
    </submittedName>
</protein>
<accession>A0A9C6X6Y1</accession>